<name>A0ABX2JII5_9SPHN</name>
<gene>
    <name evidence="1" type="ORF">HRV97_13725</name>
</gene>
<reference evidence="1 2" key="1">
    <citation type="submission" date="2020-06" db="EMBL/GenBank/DDBJ databases">
        <title>Sphingomonas hominis sp. nov., a member of the Sphingomonas, isolated from the hair of a 22-year-old girl.</title>
        <authorList>
            <person name="Zhang D.-F."/>
            <person name="Cui X.-W."/>
        </authorList>
    </citation>
    <scope>NUCLEOTIDE SEQUENCE [LARGE SCALE GENOMIC DNA]</scope>
    <source>
        <strain evidence="1 2">HHU CXW</strain>
    </source>
</reference>
<organism evidence="1 2">
    <name type="scientific">Sphingomonas hominis</name>
    <dbReference type="NCBI Taxonomy" id="2741495"/>
    <lineage>
        <taxon>Bacteria</taxon>
        <taxon>Pseudomonadati</taxon>
        <taxon>Pseudomonadota</taxon>
        <taxon>Alphaproteobacteria</taxon>
        <taxon>Sphingomonadales</taxon>
        <taxon>Sphingomonadaceae</taxon>
        <taxon>Sphingomonas</taxon>
    </lineage>
</organism>
<keyword evidence="2" id="KW-1185">Reference proteome</keyword>
<proteinExistence type="predicted"/>
<comment type="caution">
    <text evidence="1">The sequence shown here is derived from an EMBL/GenBank/DDBJ whole genome shotgun (WGS) entry which is preliminary data.</text>
</comment>
<dbReference type="Proteomes" id="UP000621447">
    <property type="component" value="Unassembled WGS sequence"/>
</dbReference>
<dbReference type="RefSeq" id="WP_174194850.1">
    <property type="nucleotide sequence ID" value="NZ_JABULH010000006.1"/>
</dbReference>
<dbReference type="EMBL" id="JABULH010000006">
    <property type="protein sequence ID" value="NTS66218.1"/>
    <property type="molecule type" value="Genomic_DNA"/>
</dbReference>
<sequence>MQTNILVTQDGLISFNKAIVSQADLKKYVQINESLIPAPPIILSHNPQAPCQPLEAVRRILDKTQMCQEGRCGEQRAWERIYGPLRSME</sequence>
<evidence type="ECO:0000313" key="1">
    <source>
        <dbReference type="EMBL" id="NTS66218.1"/>
    </source>
</evidence>
<protein>
    <submittedName>
        <fullName evidence="1">Uncharacterized protein</fullName>
    </submittedName>
</protein>
<accession>A0ABX2JII5</accession>
<evidence type="ECO:0000313" key="2">
    <source>
        <dbReference type="Proteomes" id="UP000621447"/>
    </source>
</evidence>